<feature type="transmembrane region" description="Helical" evidence="1">
    <location>
        <begin position="25"/>
        <end position="50"/>
    </location>
</feature>
<dbReference type="AlphaFoldDB" id="A0A1F6WYH5"/>
<evidence type="ECO:0000313" key="3">
    <source>
        <dbReference type="Proteomes" id="UP000177001"/>
    </source>
</evidence>
<dbReference type="Proteomes" id="UP000177001">
    <property type="component" value="Unassembled WGS sequence"/>
</dbReference>
<reference evidence="2 3" key="1">
    <citation type="journal article" date="2016" name="Nat. Commun.">
        <title>Thousands of microbial genomes shed light on interconnected biogeochemical processes in an aquifer system.</title>
        <authorList>
            <person name="Anantharaman K."/>
            <person name="Brown C.T."/>
            <person name="Hug L.A."/>
            <person name="Sharon I."/>
            <person name="Castelle C.J."/>
            <person name="Probst A.J."/>
            <person name="Thomas B.C."/>
            <person name="Singh A."/>
            <person name="Wilkins M.J."/>
            <person name="Karaoz U."/>
            <person name="Brodie E.L."/>
            <person name="Williams K.H."/>
            <person name="Hubbard S.S."/>
            <person name="Banfield J.F."/>
        </authorList>
    </citation>
    <scope>NUCLEOTIDE SEQUENCE [LARGE SCALE GENOMIC DNA]</scope>
</reference>
<evidence type="ECO:0000256" key="1">
    <source>
        <dbReference type="SAM" id="Phobius"/>
    </source>
</evidence>
<dbReference type="EMBL" id="MFUR01000007">
    <property type="protein sequence ID" value="OGI86928.1"/>
    <property type="molecule type" value="Genomic_DNA"/>
</dbReference>
<comment type="caution">
    <text evidence="2">The sequence shown here is derived from an EMBL/GenBank/DDBJ whole genome shotgun (WGS) entry which is preliminary data.</text>
</comment>
<keyword evidence="1" id="KW-0472">Membrane</keyword>
<accession>A0A1F6WYH5</accession>
<sequence>MEPNFQTSFIPKKPIVQERVAPARFIGFFPIISIFILFIALLISLALYFYKGVLTKDIAQMENTLTLAKNRFESSKIIEFELLDKRLRASSEILSRHIAVTPIFQALSLITMKTVRYTKFSYELGSVASSKNGNEKNTKVFVKMSGIAVGYRSIALQADLFSSKDIGKNFIQPVFSNLTLDDKGNVAFDLEFSVDPSFVDYKQTLLTQS</sequence>
<protein>
    <submittedName>
        <fullName evidence="2">Uncharacterized protein</fullName>
    </submittedName>
</protein>
<proteinExistence type="predicted"/>
<keyword evidence="1" id="KW-1133">Transmembrane helix</keyword>
<organism evidence="2 3">
    <name type="scientific">Candidatus Nomurabacteria bacterium RIFCSPLOWO2_01_FULL_36_16</name>
    <dbReference type="NCBI Taxonomy" id="1801767"/>
    <lineage>
        <taxon>Bacteria</taxon>
        <taxon>Candidatus Nomuraibacteriota</taxon>
    </lineage>
</organism>
<evidence type="ECO:0000313" key="2">
    <source>
        <dbReference type="EMBL" id="OGI86928.1"/>
    </source>
</evidence>
<gene>
    <name evidence="2" type="ORF">A3A91_00910</name>
</gene>
<keyword evidence="1" id="KW-0812">Transmembrane</keyword>
<name>A0A1F6WYH5_9BACT</name>